<dbReference type="SUPFAM" id="SSF75304">
    <property type="entry name" value="Amidase signature (AS) enzymes"/>
    <property type="match status" value="1"/>
</dbReference>
<proteinExistence type="predicted"/>
<dbReference type="RefSeq" id="WP_377364715.1">
    <property type="nucleotide sequence ID" value="NZ_JBHTMN010000003.1"/>
</dbReference>
<evidence type="ECO:0000259" key="2">
    <source>
        <dbReference type="Pfam" id="PF21986"/>
    </source>
</evidence>
<keyword evidence="4" id="KW-1185">Reference proteome</keyword>
<dbReference type="Pfam" id="PF21986">
    <property type="entry name" value="AH_C"/>
    <property type="match status" value="1"/>
</dbReference>
<dbReference type="NCBIfam" id="TIGR02713">
    <property type="entry name" value="allophanate_hyd"/>
    <property type="match status" value="1"/>
</dbReference>
<feature type="domain" description="Allophanate hydrolase C-terminal" evidence="2">
    <location>
        <begin position="483"/>
        <end position="605"/>
    </location>
</feature>
<dbReference type="NCBIfam" id="NF006043">
    <property type="entry name" value="PRK08186.1"/>
    <property type="match status" value="1"/>
</dbReference>
<name>A0ABW4AXU3_9GAMM</name>
<dbReference type="EMBL" id="JBHTMN010000003">
    <property type="protein sequence ID" value="MFD1382080.1"/>
    <property type="molecule type" value="Genomic_DNA"/>
</dbReference>
<dbReference type="GO" id="GO:0004039">
    <property type="term" value="F:allophanate hydrolase activity"/>
    <property type="evidence" value="ECO:0007669"/>
    <property type="project" value="UniProtKB-EC"/>
</dbReference>
<dbReference type="Gene3D" id="3.10.490.10">
    <property type="entry name" value="Gamma-glutamyl cyclotransferase-like"/>
    <property type="match status" value="1"/>
</dbReference>
<accession>A0ABW4AXU3</accession>
<dbReference type="InterPro" id="IPR014085">
    <property type="entry name" value="Allophanate_hydrolase"/>
</dbReference>
<sequence>MSIIAPLNTTTDMGFSALTQAYQSHSKTPALVMAEIRERAKDFESYNIWIHLLSEAEQAPYLDALKDKDPASHPLWGIPFAIKDNIDLAGIPTTAACPEFAYTPDSSAQVVQQLIDAGAIPVGKTNLDQFATGLNGTRSPYGACHNAFDFDYLSGGSSAGSSVAVALGLASFSLGTDTAGSGRIPACFNNLIGVKPSIGLLSATGLVPACRSLDCITLFAYNTDDANTALAAAEGFDQRDGYSRQNPFSNQERQYGLREGELTVGIIAPSQLKFFGDEQYAKAYQATLDQLSEQGFVFKEIDYAPFDKIAKLLYEGPWVSERYIATQPLIDENPDAVFPVVREIIAPGGKPPATSLFKAQYRIKALQQVCLAQMSEVDCLLTPTAGRHFTIDEMLEEPIKRNSELGYYTNFMNLIDLASVAVPTQFTHAGMPFGVTLVGPTFSDRMLLSIANRIQQTFPLPKGALAYPARPTNNTKVAAPDGIDVVVCGAHLEGQPLNWQLTERGATLLAKTSTAPVYRLYALAGGPPMRPGMQLNEGNGAAIEVEVWRVPSAEFGSFVAGIPAPLGIGKLKLADGRLVSGFICEGYALEDAQDITEFGGWRAYLNA</sequence>
<dbReference type="Gene3D" id="1.20.58.1700">
    <property type="match status" value="1"/>
</dbReference>
<dbReference type="Proteomes" id="UP001597059">
    <property type="component" value="Unassembled WGS sequence"/>
</dbReference>
<dbReference type="Pfam" id="PF01425">
    <property type="entry name" value="Amidase"/>
    <property type="match status" value="1"/>
</dbReference>
<evidence type="ECO:0000313" key="4">
    <source>
        <dbReference type="Proteomes" id="UP001597059"/>
    </source>
</evidence>
<dbReference type="PANTHER" id="PTHR11895">
    <property type="entry name" value="TRANSAMIDASE"/>
    <property type="match status" value="1"/>
</dbReference>
<dbReference type="Gene3D" id="3.90.1300.10">
    <property type="entry name" value="Amidase signature (AS) domain"/>
    <property type="match status" value="1"/>
</dbReference>
<reference evidence="4" key="1">
    <citation type="journal article" date="2019" name="Int. J. Syst. Evol. Microbiol.">
        <title>The Global Catalogue of Microorganisms (GCM) 10K type strain sequencing project: providing services to taxonomists for standard genome sequencing and annotation.</title>
        <authorList>
            <consortium name="The Broad Institute Genomics Platform"/>
            <consortium name="The Broad Institute Genome Sequencing Center for Infectious Disease"/>
            <person name="Wu L."/>
            <person name="Ma J."/>
        </authorList>
    </citation>
    <scope>NUCLEOTIDE SEQUENCE [LARGE SCALE GENOMIC DNA]</scope>
    <source>
        <strain evidence="4">JCM 30774</strain>
    </source>
</reference>
<evidence type="ECO:0000313" key="3">
    <source>
        <dbReference type="EMBL" id="MFD1382080.1"/>
    </source>
</evidence>
<keyword evidence="3" id="KW-0378">Hydrolase</keyword>
<feature type="domain" description="Amidase" evidence="1">
    <location>
        <begin position="56"/>
        <end position="448"/>
    </location>
</feature>
<organism evidence="3 4">
    <name type="scientific">Rhodanobacter aciditrophus</name>
    <dbReference type="NCBI Taxonomy" id="1623218"/>
    <lineage>
        <taxon>Bacteria</taxon>
        <taxon>Pseudomonadati</taxon>
        <taxon>Pseudomonadota</taxon>
        <taxon>Gammaproteobacteria</taxon>
        <taxon>Lysobacterales</taxon>
        <taxon>Rhodanobacteraceae</taxon>
        <taxon>Rhodanobacter</taxon>
    </lineage>
</organism>
<dbReference type="EC" id="3.5.1.54" evidence="3"/>
<protein>
    <submittedName>
        <fullName evidence="3">Allophanate hydrolase</fullName>
        <ecNumber evidence="3">3.5.1.54</ecNumber>
    </submittedName>
</protein>
<dbReference type="InterPro" id="IPR000120">
    <property type="entry name" value="Amidase"/>
</dbReference>
<dbReference type="PANTHER" id="PTHR11895:SF169">
    <property type="entry name" value="GLUTAMYL-TRNA(GLN) AMIDOTRANSFERASE"/>
    <property type="match status" value="1"/>
</dbReference>
<dbReference type="InterPro" id="IPR053844">
    <property type="entry name" value="AH_C"/>
</dbReference>
<dbReference type="InterPro" id="IPR036928">
    <property type="entry name" value="AS_sf"/>
</dbReference>
<dbReference type="InterPro" id="IPR023631">
    <property type="entry name" value="Amidase_dom"/>
</dbReference>
<evidence type="ECO:0000259" key="1">
    <source>
        <dbReference type="Pfam" id="PF01425"/>
    </source>
</evidence>
<gene>
    <name evidence="3" type="primary">atzF</name>
    <name evidence="3" type="ORF">ACFQ45_01790</name>
</gene>
<comment type="caution">
    <text evidence="3">The sequence shown here is derived from an EMBL/GenBank/DDBJ whole genome shotgun (WGS) entry which is preliminary data.</text>
</comment>